<dbReference type="GO" id="GO:0000049">
    <property type="term" value="F:tRNA binding"/>
    <property type="evidence" value="ECO:0007669"/>
    <property type="project" value="TreeGrafter"/>
</dbReference>
<organism evidence="16 17">
    <name type="scientific">Lineolata rhizophorae</name>
    <dbReference type="NCBI Taxonomy" id="578093"/>
    <lineage>
        <taxon>Eukaryota</taxon>
        <taxon>Fungi</taxon>
        <taxon>Dikarya</taxon>
        <taxon>Ascomycota</taxon>
        <taxon>Pezizomycotina</taxon>
        <taxon>Dothideomycetes</taxon>
        <taxon>Dothideomycetes incertae sedis</taxon>
        <taxon>Lineolatales</taxon>
        <taxon>Lineolataceae</taxon>
        <taxon>Lineolata</taxon>
    </lineage>
</organism>
<dbReference type="InterPro" id="IPR006070">
    <property type="entry name" value="Sua5-like_dom"/>
</dbReference>
<evidence type="ECO:0000313" key="17">
    <source>
        <dbReference type="Proteomes" id="UP000799766"/>
    </source>
</evidence>
<dbReference type="InterPro" id="IPR017945">
    <property type="entry name" value="DHBP_synth_RibB-like_a/b_dom"/>
</dbReference>
<dbReference type="InterPro" id="IPR005145">
    <property type="entry name" value="Sua5_C"/>
</dbReference>
<dbReference type="Pfam" id="PF03481">
    <property type="entry name" value="Sua5_C"/>
    <property type="match status" value="1"/>
</dbReference>
<evidence type="ECO:0000256" key="9">
    <source>
        <dbReference type="ARBA" id="ARBA00022741"/>
    </source>
</evidence>
<feature type="binding site" evidence="13">
    <location>
        <position position="156"/>
    </location>
    <ligand>
        <name>ATP</name>
        <dbReference type="ChEBI" id="CHEBI:30616"/>
    </ligand>
</feature>
<evidence type="ECO:0000256" key="8">
    <source>
        <dbReference type="ARBA" id="ARBA00022695"/>
    </source>
</evidence>
<dbReference type="Gene3D" id="3.90.870.10">
    <property type="entry name" value="DHBP synthase"/>
    <property type="match status" value="1"/>
</dbReference>
<name>A0A6A6P160_9PEZI</name>
<feature type="non-terminal residue" evidence="16">
    <location>
        <position position="386"/>
    </location>
</feature>
<dbReference type="GO" id="GO:0006450">
    <property type="term" value="P:regulation of translational fidelity"/>
    <property type="evidence" value="ECO:0007669"/>
    <property type="project" value="TreeGrafter"/>
</dbReference>
<keyword evidence="9 13" id="KW-0547">Nucleotide-binding</keyword>
<dbReference type="Gene3D" id="3.40.50.11030">
    <property type="entry name" value="Threonylcarbamoyl-AMP synthase, C-terminal domain"/>
    <property type="match status" value="1"/>
</dbReference>
<keyword evidence="5" id="KW-0963">Cytoplasm</keyword>
<comment type="similarity">
    <text evidence="2">Belongs to the SUA5 family.</text>
</comment>
<proteinExistence type="inferred from homology"/>
<dbReference type="PANTHER" id="PTHR17490:SF16">
    <property type="entry name" value="THREONYLCARBAMOYL-AMP SYNTHASE"/>
    <property type="match status" value="1"/>
</dbReference>
<comment type="subcellular location">
    <subcellularLocation>
        <location evidence="1">Cytoplasm</location>
    </subcellularLocation>
</comment>
<dbReference type="InterPro" id="IPR050156">
    <property type="entry name" value="TC-AMP_synthase_SUA5"/>
</dbReference>
<evidence type="ECO:0000313" key="16">
    <source>
        <dbReference type="EMBL" id="KAF2457558.1"/>
    </source>
</evidence>
<dbReference type="PANTHER" id="PTHR17490">
    <property type="entry name" value="SUA5"/>
    <property type="match status" value="1"/>
</dbReference>
<feature type="binding site" evidence="13">
    <location>
        <position position="126"/>
    </location>
    <ligand>
        <name>L-threonine</name>
        <dbReference type="ChEBI" id="CHEBI:57926"/>
    </ligand>
</feature>
<reference evidence="16" key="1">
    <citation type="journal article" date="2020" name="Stud. Mycol.">
        <title>101 Dothideomycetes genomes: a test case for predicting lifestyles and emergence of pathogens.</title>
        <authorList>
            <person name="Haridas S."/>
            <person name="Albert R."/>
            <person name="Binder M."/>
            <person name="Bloem J."/>
            <person name="Labutti K."/>
            <person name="Salamov A."/>
            <person name="Andreopoulos B."/>
            <person name="Baker S."/>
            <person name="Barry K."/>
            <person name="Bills G."/>
            <person name="Bluhm B."/>
            <person name="Cannon C."/>
            <person name="Castanera R."/>
            <person name="Culley D."/>
            <person name="Daum C."/>
            <person name="Ezra D."/>
            <person name="Gonzalez J."/>
            <person name="Henrissat B."/>
            <person name="Kuo A."/>
            <person name="Liang C."/>
            <person name="Lipzen A."/>
            <person name="Lutzoni F."/>
            <person name="Magnuson J."/>
            <person name="Mondo S."/>
            <person name="Nolan M."/>
            <person name="Ohm R."/>
            <person name="Pangilinan J."/>
            <person name="Park H.-J."/>
            <person name="Ramirez L."/>
            <person name="Alfaro M."/>
            <person name="Sun H."/>
            <person name="Tritt A."/>
            <person name="Yoshinaga Y."/>
            <person name="Zwiers L.-H."/>
            <person name="Turgeon B."/>
            <person name="Goodwin S."/>
            <person name="Spatafora J."/>
            <person name="Crous P."/>
            <person name="Grigoriev I."/>
        </authorList>
    </citation>
    <scope>NUCLEOTIDE SEQUENCE</scope>
    <source>
        <strain evidence="16">ATCC 16933</strain>
    </source>
</reference>
<keyword evidence="8" id="KW-0548">Nucleotidyltransferase</keyword>
<protein>
    <recommendedName>
        <fullName evidence="4">Threonylcarbamoyl-AMP synthase</fullName>
        <ecNumber evidence="3">2.7.7.87</ecNumber>
    </recommendedName>
    <alternativeName>
        <fullName evidence="11">L-threonylcarbamoyladenylate synthase</fullName>
    </alternativeName>
</protein>
<feature type="binding site" evidence="13">
    <location>
        <position position="186"/>
    </location>
    <ligand>
        <name>L-threonine</name>
        <dbReference type="ChEBI" id="CHEBI:57926"/>
    </ligand>
</feature>
<evidence type="ECO:0000256" key="4">
    <source>
        <dbReference type="ARBA" id="ARBA00015492"/>
    </source>
</evidence>
<feature type="binding site" evidence="13">
    <location>
        <position position="200"/>
    </location>
    <ligand>
        <name>ATP</name>
        <dbReference type="ChEBI" id="CHEBI:30616"/>
    </ligand>
</feature>
<evidence type="ECO:0000256" key="6">
    <source>
        <dbReference type="ARBA" id="ARBA00022679"/>
    </source>
</evidence>
<dbReference type="PIRSF" id="PIRSF004930">
    <property type="entry name" value="Tln_factor_SUA5"/>
    <property type="match status" value="1"/>
</dbReference>
<feature type="compositionally biased region" description="Basic and acidic residues" evidence="14">
    <location>
        <begin position="226"/>
        <end position="240"/>
    </location>
</feature>
<gene>
    <name evidence="16" type="ORF">BDY21DRAFT_263173</name>
</gene>
<dbReference type="OrthoDB" id="412787at2759"/>
<dbReference type="Pfam" id="PF01300">
    <property type="entry name" value="Sua5_yciO_yrdC"/>
    <property type="match status" value="1"/>
</dbReference>
<evidence type="ECO:0000256" key="7">
    <source>
        <dbReference type="ARBA" id="ARBA00022694"/>
    </source>
</evidence>
<sequence>LRRAAAAVRETDVPVAFPTETVYGLGADAGRTAAVKAIFVAKGRPADNPLIVHVDGLGMLRGILRGQKVEGGQTDTADPIPPIYRPLVQRFWPGPLTIILPLPPASAAPSPLAPETTATLSTFGARMPRSLLALALIRASGRPLAAPSANASTRPSPTAAEHVVTDLRGKIALVLDGGPCAVGVESTVVDGLVSPPVVLRPGGVGLEELRGVPGWEDVKVGYKDRAERDEIKEGKGEQRKGPRAPGMKYRHYAPRAPVLLFEAGTPAPAAEDVAVRAAGASVGVIRTGTWPRAFGLDITAAEDLDTAAGTGAPVSGDAAAGPGAEASLRVYDVALGPDTSSVARGLFAALRALDECGTGAIYVEGIKEESGSGVAAAVMNRVRKAA</sequence>
<evidence type="ECO:0000256" key="5">
    <source>
        <dbReference type="ARBA" id="ARBA00022490"/>
    </source>
</evidence>
<feature type="binding site" evidence="13">
    <location>
        <position position="48"/>
    </location>
    <ligand>
        <name>ATP</name>
        <dbReference type="ChEBI" id="CHEBI:30616"/>
    </ligand>
</feature>
<evidence type="ECO:0000256" key="3">
    <source>
        <dbReference type="ARBA" id="ARBA00012584"/>
    </source>
</evidence>
<dbReference type="InterPro" id="IPR010923">
    <property type="entry name" value="T(6)A37_SUA5"/>
</dbReference>
<accession>A0A6A6P160</accession>
<feature type="binding site" evidence="13">
    <location>
        <position position="53"/>
    </location>
    <ligand>
        <name>L-threonine</name>
        <dbReference type="ChEBI" id="CHEBI:57926"/>
    </ligand>
</feature>
<dbReference type="EC" id="2.7.7.87" evidence="3"/>
<dbReference type="GO" id="GO:0061710">
    <property type="term" value="F:L-threonylcarbamoyladenylate synthase"/>
    <property type="evidence" value="ECO:0007669"/>
    <property type="project" value="UniProtKB-EC"/>
</dbReference>
<dbReference type="NCBIfam" id="TIGR00057">
    <property type="entry name" value="L-threonylcarbamoyladenylate synthase"/>
    <property type="match status" value="1"/>
</dbReference>
<feature type="binding site" evidence="13">
    <location>
        <position position="44"/>
    </location>
    <ligand>
        <name>ATP</name>
        <dbReference type="ChEBI" id="CHEBI:30616"/>
    </ligand>
</feature>
<evidence type="ECO:0000256" key="13">
    <source>
        <dbReference type="PIRSR" id="PIRSR004930-1"/>
    </source>
</evidence>
<feature type="region of interest" description="Disordered" evidence="14">
    <location>
        <begin position="226"/>
        <end position="248"/>
    </location>
</feature>
<evidence type="ECO:0000256" key="2">
    <source>
        <dbReference type="ARBA" id="ARBA00007663"/>
    </source>
</evidence>
<dbReference type="GO" id="GO:0008033">
    <property type="term" value="P:tRNA processing"/>
    <property type="evidence" value="ECO:0007669"/>
    <property type="project" value="UniProtKB-KW"/>
</dbReference>
<feature type="domain" description="YrdC-like" evidence="15">
    <location>
        <begin position="1"/>
        <end position="204"/>
    </location>
</feature>
<dbReference type="EMBL" id="MU001680">
    <property type="protein sequence ID" value="KAF2457558.1"/>
    <property type="molecule type" value="Genomic_DNA"/>
</dbReference>
<keyword evidence="7" id="KW-0819">tRNA processing</keyword>
<dbReference type="Proteomes" id="UP000799766">
    <property type="component" value="Unassembled WGS sequence"/>
</dbReference>
<keyword evidence="17" id="KW-1185">Reference proteome</keyword>
<evidence type="ECO:0000256" key="11">
    <source>
        <dbReference type="ARBA" id="ARBA00029774"/>
    </source>
</evidence>
<dbReference type="InterPro" id="IPR038385">
    <property type="entry name" value="Sua5/YwlC_C"/>
</dbReference>
<evidence type="ECO:0000256" key="14">
    <source>
        <dbReference type="SAM" id="MobiDB-lite"/>
    </source>
</evidence>
<feature type="non-terminal residue" evidence="16">
    <location>
        <position position="1"/>
    </location>
</feature>
<feature type="binding site" evidence="13">
    <location>
        <position position="122"/>
    </location>
    <ligand>
        <name>L-threonine</name>
        <dbReference type="ChEBI" id="CHEBI:57926"/>
    </ligand>
</feature>
<dbReference type="SUPFAM" id="SSF55821">
    <property type="entry name" value="YrdC/RibB"/>
    <property type="match status" value="1"/>
</dbReference>
<dbReference type="PROSITE" id="PS51163">
    <property type="entry name" value="YRDC"/>
    <property type="match status" value="1"/>
</dbReference>
<keyword evidence="6" id="KW-0808">Transferase</keyword>
<evidence type="ECO:0000256" key="1">
    <source>
        <dbReference type="ARBA" id="ARBA00004496"/>
    </source>
</evidence>
<comment type="catalytic activity">
    <reaction evidence="12">
        <text>L-threonine + hydrogencarbonate + ATP = L-threonylcarbamoyladenylate + diphosphate + H2O</text>
        <dbReference type="Rhea" id="RHEA:36407"/>
        <dbReference type="ChEBI" id="CHEBI:15377"/>
        <dbReference type="ChEBI" id="CHEBI:17544"/>
        <dbReference type="ChEBI" id="CHEBI:30616"/>
        <dbReference type="ChEBI" id="CHEBI:33019"/>
        <dbReference type="ChEBI" id="CHEBI:57926"/>
        <dbReference type="ChEBI" id="CHEBI:73682"/>
        <dbReference type="EC" id="2.7.7.87"/>
    </reaction>
</comment>
<evidence type="ECO:0000256" key="10">
    <source>
        <dbReference type="ARBA" id="ARBA00022840"/>
    </source>
</evidence>
<evidence type="ECO:0000259" key="15">
    <source>
        <dbReference type="PROSITE" id="PS51163"/>
    </source>
</evidence>
<feature type="binding site" evidence="13">
    <location>
        <position position="146"/>
    </location>
    <ligand>
        <name>L-threonine</name>
        <dbReference type="ChEBI" id="CHEBI:57926"/>
    </ligand>
</feature>
<dbReference type="AlphaFoldDB" id="A0A6A6P160"/>
<dbReference type="GO" id="GO:0005737">
    <property type="term" value="C:cytoplasm"/>
    <property type="evidence" value="ECO:0007669"/>
    <property type="project" value="UniProtKB-SubCell"/>
</dbReference>
<feature type="binding site" evidence="13">
    <location>
        <position position="148"/>
    </location>
    <ligand>
        <name>ATP</name>
        <dbReference type="ChEBI" id="CHEBI:30616"/>
    </ligand>
</feature>
<dbReference type="GO" id="GO:0003725">
    <property type="term" value="F:double-stranded RNA binding"/>
    <property type="evidence" value="ECO:0007669"/>
    <property type="project" value="InterPro"/>
</dbReference>
<evidence type="ECO:0000256" key="12">
    <source>
        <dbReference type="ARBA" id="ARBA00048366"/>
    </source>
</evidence>
<feature type="binding site" evidence="13">
    <location>
        <position position="252"/>
    </location>
    <ligand>
        <name>ATP</name>
        <dbReference type="ChEBI" id="CHEBI:30616"/>
    </ligand>
</feature>
<keyword evidence="10 13" id="KW-0067">ATP-binding</keyword>
<feature type="binding site" evidence="13">
    <location>
        <position position="21"/>
    </location>
    <ligand>
        <name>L-threonine</name>
        <dbReference type="ChEBI" id="CHEBI:57926"/>
    </ligand>
</feature>
<dbReference type="GO" id="GO:0005524">
    <property type="term" value="F:ATP binding"/>
    <property type="evidence" value="ECO:0007669"/>
    <property type="project" value="UniProtKB-KW"/>
</dbReference>